<organism evidence="1 2">
    <name type="scientific">Persea americana</name>
    <name type="common">Avocado</name>
    <dbReference type="NCBI Taxonomy" id="3435"/>
    <lineage>
        <taxon>Eukaryota</taxon>
        <taxon>Viridiplantae</taxon>
        <taxon>Streptophyta</taxon>
        <taxon>Embryophyta</taxon>
        <taxon>Tracheophyta</taxon>
        <taxon>Spermatophyta</taxon>
        <taxon>Magnoliopsida</taxon>
        <taxon>Magnoliidae</taxon>
        <taxon>Laurales</taxon>
        <taxon>Lauraceae</taxon>
        <taxon>Persea</taxon>
    </lineage>
</organism>
<reference evidence="1 2" key="1">
    <citation type="journal article" date="2022" name="Hortic Res">
        <title>A haplotype resolved chromosomal level avocado genome allows analysis of novel avocado genes.</title>
        <authorList>
            <person name="Nath O."/>
            <person name="Fletcher S.J."/>
            <person name="Hayward A."/>
            <person name="Shaw L.M."/>
            <person name="Masouleh A.K."/>
            <person name="Furtado A."/>
            <person name="Henry R.J."/>
            <person name="Mitter N."/>
        </authorList>
    </citation>
    <scope>NUCLEOTIDE SEQUENCE [LARGE SCALE GENOMIC DNA]</scope>
    <source>
        <strain evidence="2">cv. Hass</strain>
    </source>
</reference>
<dbReference type="Proteomes" id="UP001234297">
    <property type="component" value="Chromosome 10"/>
</dbReference>
<comment type="caution">
    <text evidence="1">The sequence shown here is derived from an EMBL/GenBank/DDBJ whole genome shotgun (WGS) entry which is preliminary data.</text>
</comment>
<evidence type="ECO:0000313" key="2">
    <source>
        <dbReference type="Proteomes" id="UP001234297"/>
    </source>
</evidence>
<keyword evidence="2" id="KW-1185">Reference proteome</keyword>
<evidence type="ECO:0000313" key="1">
    <source>
        <dbReference type="EMBL" id="KAJ8623263.1"/>
    </source>
</evidence>
<gene>
    <name evidence="1" type="ORF">MRB53_031792</name>
</gene>
<dbReference type="EMBL" id="CM056818">
    <property type="protein sequence ID" value="KAJ8623263.1"/>
    <property type="molecule type" value="Genomic_DNA"/>
</dbReference>
<name>A0ACC2KQL1_PERAE</name>
<proteinExistence type="predicted"/>
<accession>A0ACC2KQL1</accession>
<protein>
    <submittedName>
        <fullName evidence="1">Uncharacterized protein</fullName>
    </submittedName>
</protein>
<sequence length="294" mass="31884">MEEDPNVMRHSRGQGLEYTRASKSYALSGKIMLSAIIILFSAVMLILFLHIYARCCLVRRRRRSRRGSRLSLHPNAAAPSAPRGLDSAVLRSLPVFVFSSKTHQDSLECAVCLSEFEDGEKGRLLPKCNHRFHIDCIDMWFHSHSACPLCRSDVKPDSPKPNPAPGLENLGEISVGAVRNGDLEASCSSSEQTESSSSSGSGSSSSSTCSSSEVCSSSTFRKKDLGCVGMAVEVPTRRGVEEVEIAVVSPSGLGLKSPGSRILALKRILSRDRKVVTETADLERGEEQPNQNCS</sequence>